<comment type="pathway">
    <text evidence="2">Cofactor biosynthesis; 7,8-dihydroneopterin triphosphate biosynthesis; 7,8-dihydroneopterin triphosphate from GTP: step 1/1.</text>
</comment>
<comment type="similarity">
    <text evidence="2">Belongs to the GTP cyclohydrolase IV family.</text>
</comment>
<dbReference type="NCBIfam" id="NF010200">
    <property type="entry name" value="PRK13674.1-1"/>
    <property type="match status" value="1"/>
</dbReference>
<dbReference type="GO" id="GO:0046654">
    <property type="term" value="P:tetrahydrofolate biosynthetic process"/>
    <property type="evidence" value="ECO:0007669"/>
    <property type="project" value="UniProtKB-UniRule"/>
</dbReference>
<comment type="caution">
    <text evidence="3">The sequence shown here is derived from an EMBL/GenBank/DDBJ whole genome shotgun (WGS) entry which is preliminary data.</text>
</comment>
<feature type="site" description="May be catalytically important" evidence="2">
    <location>
        <position position="156"/>
    </location>
</feature>
<comment type="function">
    <text evidence="2">Converts GTP to 7,8-dihydroneopterin triphosphate.</text>
</comment>
<dbReference type="EC" id="3.5.4.16" evidence="2"/>
<dbReference type="InterPro" id="IPR022838">
    <property type="entry name" value="GTP_cyclohydrolase_FolE2"/>
</dbReference>
<dbReference type="GO" id="GO:0003934">
    <property type="term" value="F:GTP cyclohydrolase I activity"/>
    <property type="evidence" value="ECO:0007669"/>
    <property type="project" value="UniProtKB-UniRule"/>
</dbReference>
<dbReference type="RefSeq" id="WP_181736944.1">
    <property type="nucleotide sequence ID" value="NZ_JACEMT010000033.1"/>
</dbReference>
<proteinExistence type="inferred from homology"/>
<dbReference type="PANTHER" id="PTHR36445:SF1">
    <property type="entry name" value="GTP CYCLOHYDROLASE MPTA"/>
    <property type="match status" value="1"/>
</dbReference>
<organism evidence="3 4">
    <name type="scientific">Marinobacterium marinum</name>
    <dbReference type="NCBI Taxonomy" id="2756129"/>
    <lineage>
        <taxon>Bacteria</taxon>
        <taxon>Pseudomonadati</taxon>
        <taxon>Pseudomonadota</taxon>
        <taxon>Gammaproteobacteria</taxon>
        <taxon>Oceanospirillales</taxon>
        <taxon>Oceanospirillaceae</taxon>
        <taxon>Marinobacterium</taxon>
    </lineage>
</organism>
<dbReference type="Gene3D" id="3.10.270.10">
    <property type="entry name" value="Urate Oxidase"/>
    <property type="match status" value="1"/>
</dbReference>
<keyword evidence="1 2" id="KW-0378">Hydrolase</keyword>
<accession>A0A7W2ABN5</accession>
<dbReference type="EMBL" id="JACEMT010000033">
    <property type="protein sequence ID" value="MBA4501268.1"/>
    <property type="molecule type" value="Genomic_DNA"/>
</dbReference>
<evidence type="ECO:0000313" key="4">
    <source>
        <dbReference type="Proteomes" id="UP000538931"/>
    </source>
</evidence>
<name>A0A7W2ABN5_9GAMM</name>
<evidence type="ECO:0000313" key="3">
    <source>
        <dbReference type="EMBL" id="MBA4501268.1"/>
    </source>
</evidence>
<protein>
    <recommendedName>
        <fullName evidence="2">GTP cyclohydrolase FolE2</fullName>
        <ecNumber evidence="2">3.5.4.16</ecNumber>
    </recommendedName>
</protein>
<dbReference type="PANTHER" id="PTHR36445">
    <property type="entry name" value="GTP CYCLOHYDROLASE MPTA"/>
    <property type="match status" value="1"/>
</dbReference>
<dbReference type="InterPro" id="IPR003801">
    <property type="entry name" value="GTP_cyclohydrolase_FolE2/MptA"/>
</dbReference>
<dbReference type="Proteomes" id="UP000538931">
    <property type="component" value="Unassembled WGS sequence"/>
</dbReference>
<dbReference type="Pfam" id="PF02649">
    <property type="entry name" value="GCHY-1"/>
    <property type="match status" value="1"/>
</dbReference>
<dbReference type="AlphaFoldDB" id="A0A7W2ABN5"/>
<evidence type="ECO:0000256" key="2">
    <source>
        <dbReference type="HAMAP-Rule" id="MF_01527"/>
    </source>
</evidence>
<gene>
    <name evidence="2" type="primary">folE2</name>
    <name evidence="3" type="ORF">H1S06_02665</name>
</gene>
<evidence type="ECO:0000256" key="1">
    <source>
        <dbReference type="ARBA" id="ARBA00022801"/>
    </source>
</evidence>
<dbReference type="HAMAP" id="MF_01527_B">
    <property type="entry name" value="GTP_cyclohydrol_B"/>
    <property type="match status" value="1"/>
</dbReference>
<dbReference type="UniPathway" id="UPA00848">
    <property type="reaction ID" value="UER00151"/>
</dbReference>
<comment type="catalytic activity">
    <reaction evidence="2">
        <text>GTP + H2O = 7,8-dihydroneopterin 3'-triphosphate + formate + H(+)</text>
        <dbReference type="Rhea" id="RHEA:17473"/>
        <dbReference type="ChEBI" id="CHEBI:15377"/>
        <dbReference type="ChEBI" id="CHEBI:15378"/>
        <dbReference type="ChEBI" id="CHEBI:15740"/>
        <dbReference type="ChEBI" id="CHEBI:37565"/>
        <dbReference type="ChEBI" id="CHEBI:58462"/>
        <dbReference type="EC" id="3.5.4.16"/>
    </reaction>
</comment>
<keyword evidence="4" id="KW-1185">Reference proteome</keyword>
<sequence length="312" mass="34806">MNIALPPLPDIAHQTLADQQHVLDWVGMSGIDLPLKLETFSPHALPAKVDIYVDLCDPEHRGIHMSRLYLAMQNTLPHSPLNADTLEQLLRQALDSHTDTSQQATLRIQFQLPLLRSALKSEYSGWKAYPVTLEARLGSQGLLMELMVDITYSSTCPCSAALSRQLLQQAFNQEFAQHPHVSTDQVSDWLQKHGSLATPHSQRSTARLRVTLATQDELQLPISTLINSAEAALQTPVQTAVKRADEQAFAALNGRNQMFCEDAARRLKQALLSQNEWHDFWIRVEHHESLHAHDAVAICTKGIPGGFTPRLS</sequence>
<reference evidence="3 4" key="1">
    <citation type="submission" date="2020-07" db="EMBL/GenBank/DDBJ databases">
        <title>Bacterium isolated from marien macroalgae.</title>
        <authorList>
            <person name="Zhu K."/>
            <person name="Lu D."/>
            <person name="Du Z."/>
        </authorList>
    </citation>
    <scope>NUCLEOTIDE SEQUENCE [LARGE SCALE GENOMIC DNA]</scope>
    <source>
        <strain evidence="3 4">3-1745</strain>
    </source>
</reference>